<dbReference type="GO" id="GO:0044773">
    <property type="term" value="P:mitotic DNA damage checkpoint signaling"/>
    <property type="evidence" value="ECO:0007669"/>
    <property type="project" value="TreeGrafter"/>
</dbReference>
<dbReference type="Pfam" id="PF00069">
    <property type="entry name" value="Pkinase"/>
    <property type="match status" value="1"/>
</dbReference>
<dbReference type="PROSITE" id="PS50011">
    <property type="entry name" value="PROTEIN_KINASE_DOM"/>
    <property type="match status" value="1"/>
</dbReference>
<dbReference type="Proteomes" id="UP001215151">
    <property type="component" value="Unassembled WGS sequence"/>
</dbReference>
<dbReference type="GO" id="GO:0004674">
    <property type="term" value="F:protein serine/threonine kinase activity"/>
    <property type="evidence" value="ECO:0007669"/>
    <property type="project" value="TreeGrafter"/>
</dbReference>
<dbReference type="PANTHER" id="PTHR44167:SF30">
    <property type="entry name" value="PHOSPHORYLASE KINASE"/>
    <property type="match status" value="1"/>
</dbReference>
<dbReference type="InterPro" id="IPR000719">
    <property type="entry name" value="Prot_kinase_dom"/>
</dbReference>
<dbReference type="SMART" id="SM00220">
    <property type="entry name" value="S_TKc"/>
    <property type="match status" value="1"/>
</dbReference>
<evidence type="ECO:0000313" key="2">
    <source>
        <dbReference type="EMBL" id="KAJ8482803.1"/>
    </source>
</evidence>
<keyword evidence="3" id="KW-1185">Reference proteome</keyword>
<reference evidence="2" key="1">
    <citation type="submission" date="2022-11" db="EMBL/GenBank/DDBJ databases">
        <title>Genome Sequence of Cubamyces cubensis.</title>
        <authorList>
            <person name="Buettner E."/>
        </authorList>
    </citation>
    <scope>NUCLEOTIDE SEQUENCE</scope>
    <source>
        <strain evidence="2">MPL-01</strain>
    </source>
</reference>
<sequence length="388" mass="44547">MAAPDRPKRLPNHAILDGEALRVSRLRTSQGLYSLAPKEVFWQSRYRYLKDHGYLLRPRYAPGWKPSWIDTNLDPTFCEDSILLIDYQVMDATRLSDGELVAIKSFVKQGQEEQVAQFFKTNRHSQNHCVRIHEILPDPFESDLGLMVMPYLRPCNNPEFATVGDVVEFVDQTLEGLVFMHKHNIAHRDVAVANIMMDARPLYPNGHHPIRLGSTPDALYPVSPLPRGGRRIQYYYIDFGLTSWFPPGSSPMVIGDVGRAEVPELSDTVPYDAFKVDIYALGTVYLKEFESKYKNTDFLGSLVMQMRRERPQERPTAEQALQEWQKIRATLNDSLFRWRLVPKSEQGIERVVNDTVAVAWEVILLRIMSTGRYRFPSAAMPEHPLLSV</sequence>
<protein>
    <recommendedName>
        <fullName evidence="1">Protein kinase domain-containing protein</fullName>
    </recommendedName>
</protein>
<dbReference type="Gene3D" id="1.10.510.10">
    <property type="entry name" value="Transferase(Phosphotransferase) domain 1"/>
    <property type="match status" value="1"/>
</dbReference>
<dbReference type="EMBL" id="JAPEVG010000106">
    <property type="protein sequence ID" value="KAJ8482803.1"/>
    <property type="molecule type" value="Genomic_DNA"/>
</dbReference>
<proteinExistence type="predicted"/>
<evidence type="ECO:0000313" key="3">
    <source>
        <dbReference type="Proteomes" id="UP001215151"/>
    </source>
</evidence>
<feature type="domain" description="Protein kinase" evidence="1">
    <location>
        <begin position="1"/>
        <end position="386"/>
    </location>
</feature>
<dbReference type="SUPFAM" id="SSF56112">
    <property type="entry name" value="Protein kinase-like (PK-like)"/>
    <property type="match status" value="1"/>
</dbReference>
<accession>A0AAD7TVM5</accession>
<gene>
    <name evidence="2" type="ORF">ONZ51_g5112</name>
</gene>
<dbReference type="CDD" id="cd00180">
    <property type="entry name" value="PKc"/>
    <property type="match status" value="1"/>
</dbReference>
<dbReference type="PANTHER" id="PTHR44167">
    <property type="entry name" value="OVARIAN-SPECIFIC SERINE/THREONINE-PROTEIN KINASE LOK-RELATED"/>
    <property type="match status" value="1"/>
</dbReference>
<organism evidence="2 3">
    <name type="scientific">Trametes cubensis</name>
    <dbReference type="NCBI Taxonomy" id="1111947"/>
    <lineage>
        <taxon>Eukaryota</taxon>
        <taxon>Fungi</taxon>
        <taxon>Dikarya</taxon>
        <taxon>Basidiomycota</taxon>
        <taxon>Agaricomycotina</taxon>
        <taxon>Agaricomycetes</taxon>
        <taxon>Polyporales</taxon>
        <taxon>Polyporaceae</taxon>
        <taxon>Trametes</taxon>
    </lineage>
</organism>
<dbReference type="GO" id="GO:0005634">
    <property type="term" value="C:nucleus"/>
    <property type="evidence" value="ECO:0007669"/>
    <property type="project" value="TreeGrafter"/>
</dbReference>
<name>A0AAD7TVM5_9APHY</name>
<dbReference type="AlphaFoldDB" id="A0AAD7TVM5"/>
<evidence type="ECO:0000259" key="1">
    <source>
        <dbReference type="PROSITE" id="PS50011"/>
    </source>
</evidence>
<comment type="caution">
    <text evidence="2">The sequence shown here is derived from an EMBL/GenBank/DDBJ whole genome shotgun (WGS) entry which is preliminary data.</text>
</comment>
<dbReference type="GO" id="GO:0005524">
    <property type="term" value="F:ATP binding"/>
    <property type="evidence" value="ECO:0007669"/>
    <property type="project" value="InterPro"/>
</dbReference>
<dbReference type="InterPro" id="IPR011009">
    <property type="entry name" value="Kinase-like_dom_sf"/>
</dbReference>